<dbReference type="SUPFAM" id="SSF56672">
    <property type="entry name" value="DNA/RNA polymerases"/>
    <property type="match status" value="1"/>
</dbReference>
<comment type="caution">
    <text evidence="2">The sequence shown here is derived from an EMBL/GenBank/DDBJ whole genome shotgun (WGS) entry which is preliminary data.</text>
</comment>
<gene>
    <name evidence="2" type="ORF">ACEWY4_001395</name>
</gene>
<evidence type="ECO:0000259" key="1">
    <source>
        <dbReference type="Pfam" id="PF03732"/>
    </source>
</evidence>
<dbReference type="Gene3D" id="3.10.10.10">
    <property type="entry name" value="HIV Type 1 Reverse Transcriptase, subunit A, domain 1"/>
    <property type="match status" value="1"/>
</dbReference>
<protein>
    <recommendedName>
        <fullName evidence="1">Retrotransposon gag domain-containing protein</fullName>
    </recommendedName>
</protein>
<sequence>MHEPNQSSTADVGELCDFIQRLSPGHFPTERAKVAYIITRLTGKALDWATALWSHRNPDCLTSERFMDALKRVFDDGLTQRQASSRLLSLTQGQRSVVDYAIEFRTLAAETGWEGEALPSFNWASSTVTQWGLACKDHLSPDPPATNSVIVADTAIVPTDLTRVPAAYHDLSAVFSKDQAASLPPHRSYDLAIDLLPGTAPPQGRLYSLSIPETKAMDAYIQEALENGLIRPSTSPAAAGFFFVGKKDGGLRPCIDYRGLNKITLKKGYPGGGALVSTEWTRRVSQELFSNI</sequence>
<dbReference type="InterPro" id="IPR005162">
    <property type="entry name" value="Retrotrans_gag_dom"/>
</dbReference>
<dbReference type="Pfam" id="PF03732">
    <property type="entry name" value="Retrotrans_gag"/>
    <property type="match status" value="1"/>
</dbReference>
<dbReference type="PANTHER" id="PTHR15503:SF36">
    <property type="entry name" value="RETROTRANSPOSON GAG-LIKE PROTEIN 5"/>
    <property type="match status" value="1"/>
</dbReference>
<accession>A0ABD1KSW0</accession>
<dbReference type="InterPro" id="IPR032567">
    <property type="entry name" value="RTL1-rel"/>
</dbReference>
<evidence type="ECO:0000313" key="2">
    <source>
        <dbReference type="EMBL" id="KAL2102227.1"/>
    </source>
</evidence>
<name>A0ABD1KSW0_9TELE</name>
<reference evidence="2 3" key="1">
    <citation type="submission" date="2024-09" db="EMBL/GenBank/DDBJ databases">
        <title>A chromosome-level genome assembly of Gray's grenadier anchovy, Coilia grayii.</title>
        <authorList>
            <person name="Fu Z."/>
        </authorList>
    </citation>
    <scope>NUCLEOTIDE SEQUENCE [LARGE SCALE GENOMIC DNA]</scope>
    <source>
        <strain evidence="2">G4</strain>
        <tissue evidence="2">Muscle</tissue>
    </source>
</reference>
<feature type="domain" description="Retrotransposon gag" evidence="1">
    <location>
        <begin position="37"/>
        <end position="116"/>
    </location>
</feature>
<evidence type="ECO:0000313" key="3">
    <source>
        <dbReference type="Proteomes" id="UP001591681"/>
    </source>
</evidence>
<dbReference type="AlphaFoldDB" id="A0ABD1KSW0"/>
<dbReference type="PANTHER" id="PTHR15503">
    <property type="entry name" value="LDOC1 RELATED"/>
    <property type="match status" value="1"/>
</dbReference>
<dbReference type="Proteomes" id="UP001591681">
    <property type="component" value="Unassembled WGS sequence"/>
</dbReference>
<proteinExistence type="predicted"/>
<dbReference type="EMBL" id="JBHFQA010000002">
    <property type="protein sequence ID" value="KAL2102227.1"/>
    <property type="molecule type" value="Genomic_DNA"/>
</dbReference>
<organism evidence="2 3">
    <name type="scientific">Coilia grayii</name>
    <name type="common">Gray's grenadier anchovy</name>
    <dbReference type="NCBI Taxonomy" id="363190"/>
    <lineage>
        <taxon>Eukaryota</taxon>
        <taxon>Metazoa</taxon>
        <taxon>Chordata</taxon>
        <taxon>Craniata</taxon>
        <taxon>Vertebrata</taxon>
        <taxon>Euteleostomi</taxon>
        <taxon>Actinopterygii</taxon>
        <taxon>Neopterygii</taxon>
        <taxon>Teleostei</taxon>
        <taxon>Clupei</taxon>
        <taxon>Clupeiformes</taxon>
        <taxon>Clupeoidei</taxon>
        <taxon>Engraulidae</taxon>
        <taxon>Coilinae</taxon>
        <taxon>Coilia</taxon>
    </lineage>
</organism>
<dbReference type="InterPro" id="IPR043502">
    <property type="entry name" value="DNA/RNA_pol_sf"/>
</dbReference>
<keyword evidence="3" id="KW-1185">Reference proteome</keyword>